<feature type="domain" description="DUF397" evidence="2">
    <location>
        <begin position="11"/>
        <end position="65"/>
    </location>
</feature>
<feature type="region of interest" description="Disordered" evidence="1">
    <location>
        <begin position="1"/>
        <end position="20"/>
    </location>
</feature>
<evidence type="ECO:0000313" key="4">
    <source>
        <dbReference type="Proteomes" id="UP001519291"/>
    </source>
</evidence>
<dbReference type="InterPro" id="IPR007278">
    <property type="entry name" value="DUF397"/>
</dbReference>
<gene>
    <name evidence="3" type="ORF">JO379_003565</name>
</gene>
<evidence type="ECO:0000259" key="2">
    <source>
        <dbReference type="Pfam" id="PF04149"/>
    </source>
</evidence>
<comment type="caution">
    <text evidence="3">The sequence shown here is derived from an EMBL/GenBank/DDBJ whole genome shotgun (WGS) entry which is preliminary data.</text>
</comment>
<name>A0ABS4Y5N1_9ACTN</name>
<accession>A0ABS4Y5N1</accession>
<sequence length="66" mass="7109">MRTVRPDLSAARWHKSSHSSELGDDCVEIADNIPGIVPVRDSKNPDGPVLAIPATAWAVFVATLRT</sequence>
<dbReference type="EMBL" id="JAGIOH010000001">
    <property type="protein sequence ID" value="MBP2404096.1"/>
    <property type="molecule type" value="Genomic_DNA"/>
</dbReference>
<dbReference type="Proteomes" id="UP001519291">
    <property type="component" value="Unassembled WGS sequence"/>
</dbReference>
<dbReference type="Pfam" id="PF04149">
    <property type="entry name" value="DUF397"/>
    <property type="match status" value="1"/>
</dbReference>
<protein>
    <recommendedName>
        <fullName evidence="2">DUF397 domain-containing protein</fullName>
    </recommendedName>
</protein>
<dbReference type="GeneID" id="91570439"/>
<evidence type="ECO:0000256" key="1">
    <source>
        <dbReference type="SAM" id="MobiDB-lite"/>
    </source>
</evidence>
<dbReference type="RefSeq" id="WP_130878464.1">
    <property type="nucleotide sequence ID" value="NZ_JAGIOH010000001.1"/>
</dbReference>
<reference evidence="3 4" key="1">
    <citation type="submission" date="2021-03" db="EMBL/GenBank/DDBJ databases">
        <title>Sequencing the genomes of 1000 actinobacteria strains.</title>
        <authorList>
            <person name="Klenk H.-P."/>
        </authorList>
    </citation>
    <scope>NUCLEOTIDE SEQUENCE [LARGE SCALE GENOMIC DNA]</scope>
    <source>
        <strain evidence="3 4">DSM 41480</strain>
    </source>
</reference>
<organism evidence="3 4">
    <name type="scientific">Streptomyces syringium</name>
    <dbReference type="NCBI Taxonomy" id="76729"/>
    <lineage>
        <taxon>Bacteria</taxon>
        <taxon>Bacillati</taxon>
        <taxon>Actinomycetota</taxon>
        <taxon>Actinomycetes</taxon>
        <taxon>Kitasatosporales</taxon>
        <taxon>Streptomycetaceae</taxon>
        <taxon>Streptomyces</taxon>
    </lineage>
</organism>
<evidence type="ECO:0000313" key="3">
    <source>
        <dbReference type="EMBL" id="MBP2404096.1"/>
    </source>
</evidence>
<proteinExistence type="predicted"/>
<keyword evidence="4" id="KW-1185">Reference proteome</keyword>